<keyword evidence="3" id="KW-1185">Reference proteome</keyword>
<evidence type="ECO:0000256" key="1">
    <source>
        <dbReference type="SAM" id="SignalP"/>
    </source>
</evidence>
<dbReference type="EMBL" id="AZBU02000003">
    <property type="protein sequence ID" value="TKR88108.1"/>
    <property type="molecule type" value="Genomic_DNA"/>
</dbReference>
<gene>
    <name evidence="2" type="ORF">L596_012400</name>
</gene>
<evidence type="ECO:0000313" key="2">
    <source>
        <dbReference type="EMBL" id="TKR88108.1"/>
    </source>
</evidence>
<feature type="chain" id="PRO_5020283358" evidence="1">
    <location>
        <begin position="19"/>
        <end position="174"/>
    </location>
</feature>
<accession>A0A4U5NX24</accession>
<protein>
    <submittedName>
        <fullName evidence="2">Uncharacterized protein</fullName>
    </submittedName>
</protein>
<name>A0A4U5NX24_STECR</name>
<keyword evidence="1" id="KW-0732">Signal</keyword>
<dbReference type="PANTHER" id="PTHR47248">
    <property type="entry name" value="PROTEIN CBG06772"/>
    <property type="match status" value="1"/>
</dbReference>
<reference evidence="2 3" key="2">
    <citation type="journal article" date="2019" name="G3 (Bethesda)">
        <title>Hybrid Assembly of the Genome of the Entomopathogenic Nematode Steinernema carpocapsae Identifies the X-Chromosome.</title>
        <authorList>
            <person name="Serra L."/>
            <person name="Macchietto M."/>
            <person name="Macias-Munoz A."/>
            <person name="McGill C.J."/>
            <person name="Rodriguez I.M."/>
            <person name="Rodriguez B."/>
            <person name="Murad R."/>
            <person name="Mortazavi A."/>
        </authorList>
    </citation>
    <scope>NUCLEOTIDE SEQUENCE [LARGE SCALE GENOMIC DNA]</scope>
    <source>
        <strain evidence="2 3">ALL</strain>
    </source>
</reference>
<evidence type="ECO:0000313" key="3">
    <source>
        <dbReference type="Proteomes" id="UP000298663"/>
    </source>
</evidence>
<dbReference type="OrthoDB" id="4473401at2759"/>
<dbReference type="Proteomes" id="UP000298663">
    <property type="component" value="Unassembled WGS sequence"/>
</dbReference>
<dbReference type="PANTHER" id="PTHR47248:SF7">
    <property type="entry name" value="BPTI_KUNITZ INHIBITOR DOMAIN-CONTAINING PROTEIN"/>
    <property type="match status" value="1"/>
</dbReference>
<dbReference type="InterPro" id="IPR052861">
    <property type="entry name" value="BPTI/Kunitz_domain"/>
</dbReference>
<feature type="signal peptide" evidence="1">
    <location>
        <begin position="1"/>
        <end position="18"/>
    </location>
</feature>
<comment type="caution">
    <text evidence="2">The sequence shown here is derived from an EMBL/GenBank/DDBJ whole genome shotgun (WGS) entry which is preliminary data.</text>
</comment>
<proteinExistence type="predicted"/>
<reference evidence="2 3" key="1">
    <citation type="journal article" date="2015" name="Genome Biol.">
        <title>Comparative genomics of Steinernema reveals deeply conserved gene regulatory networks.</title>
        <authorList>
            <person name="Dillman A.R."/>
            <person name="Macchietto M."/>
            <person name="Porter C.F."/>
            <person name="Rogers A."/>
            <person name="Williams B."/>
            <person name="Antoshechkin I."/>
            <person name="Lee M.M."/>
            <person name="Goodwin Z."/>
            <person name="Lu X."/>
            <person name="Lewis E.E."/>
            <person name="Goodrich-Blair H."/>
            <person name="Stock S.P."/>
            <person name="Adams B.J."/>
            <person name="Sternberg P.W."/>
            <person name="Mortazavi A."/>
        </authorList>
    </citation>
    <scope>NUCLEOTIDE SEQUENCE [LARGE SCALE GENOMIC DNA]</scope>
    <source>
        <strain evidence="2 3">ALL</strain>
    </source>
</reference>
<dbReference type="AlphaFoldDB" id="A0A4U5NX24"/>
<organism evidence="2 3">
    <name type="scientific">Steinernema carpocapsae</name>
    <name type="common">Entomopathogenic nematode</name>
    <dbReference type="NCBI Taxonomy" id="34508"/>
    <lineage>
        <taxon>Eukaryota</taxon>
        <taxon>Metazoa</taxon>
        <taxon>Ecdysozoa</taxon>
        <taxon>Nematoda</taxon>
        <taxon>Chromadorea</taxon>
        <taxon>Rhabditida</taxon>
        <taxon>Tylenchina</taxon>
        <taxon>Panagrolaimomorpha</taxon>
        <taxon>Strongyloidoidea</taxon>
        <taxon>Steinernematidae</taxon>
        <taxon>Steinernema</taxon>
    </lineage>
</organism>
<sequence length="174" mass="18751">MARLVLLIASFVFSTALAANKPVMVYVHDSDWNVCVAKKVAKIGQYDTLDRTHCEQKGMQMDRQCTGPYDPSEIMKTNDGSTISPSTPCSNIICHSSDHYCTHGMVPVCCNKKHDKALEEANAAKCPNGGKAAGVGSGSDFNAIFGRQCSDLICGQGEKCVQVNQYFAKCCGSK</sequence>